<sequence>MSKEDSELPIAEGFHDYTVIEYLALLYPSLPRRGLQPLFAAGRVRGGKLPVSPRARLGDLEHLSLVGGLEDIRPMDLSAPTGGVRILHEDDRIIVLAKDSGVPVVPDREGKRGSCLAFLVNRELEERESKELESYIRPRVVHRIDRLTSGAVLFARTPAAERELSAHFEAREVRKEYLALVLGDMEAARKTISAPIEPGRKGRMRCGAN</sequence>
<dbReference type="SUPFAM" id="SSF55120">
    <property type="entry name" value="Pseudouridine synthase"/>
    <property type="match status" value="1"/>
</dbReference>
<dbReference type="GO" id="GO:0009982">
    <property type="term" value="F:pseudouridine synthase activity"/>
    <property type="evidence" value="ECO:0007669"/>
    <property type="project" value="InterPro"/>
</dbReference>
<dbReference type="Gene3D" id="3.30.2350.10">
    <property type="entry name" value="Pseudouridine synthase"/>
    <property type="match status" value="1"/>
</dbReference>
<dbReference type="GO" id="GO:0003723">
    <property type="term" value="F:RNA binding"/>
    <property type="evidence" value="ECO:0007669"/>
    <property type="project" value="InterPro"/>
</dbReference>
<dbReference type="InterPro" id="IPR020103">
    <property type="entry name" value="PsdUridine_synth_cat_dom_sf"/>
</dbReference>
<gene>
    <name evidence="3" type="ORF">METZ01_LOCUS509270</name>
</gene>
<evidence type="ECO:0000259" key="2">
    <source>
        <dbReference type="Pfam" id="PF00849"/>
    </source>
</evidence>
<dbReference type="AlphaFoldDB" id="A0A383EHV5"/>
<dbReference type="InterPro" id="IPR006224">
    <property type="entry name" value="PsdUridine_synth_RluA-like_CS"/>
</dbReference>
<dbReference type="CDD" id="cd02869">
    <property type="entry name" value="PseudoU_synth_RluA_like"/>
    <property type="match status" value="1"/>
</dbReference>
<evidence type="ECO:0000256" key="1">
    <source>
        <dbReference type="ARBA" id="ARBA00010876"/>
    </source>
</evidence>
<dbReference type="PROSITE" id="PS01129">
    <property type="entry name" value="PSI_RLU"/>
    <property type="match status" value="1"/>
</dbReference>
<dbReference type="PANTHER" id="PTHR21600">
    <property type="entry name" value="MITOCHONDRIAL RNA PSEUDOURIDINE SYNTHASE"/>
    <property type="match status" value="1"/>
</dbReference>
<name>A0A383EHV5_9ZZZZ</name>
<proteinExistence type="inferred from homology"/>
<dbReference type="EMBL" id="UINC01226083">
    <property type="protein sequence ID" value="SVE56416.1"/>
    <property type="molecule type" value="Genomic_DNA"/>
</dbReference>
<protein>
    <recommendedName>
        <fullName evidence="2">Pseudouridine synthase RsuA/RluA-like domain-containing protein</fullName>
    </recommendedName>
</protein>
<comment type="similarity">
    <text evidence="1">Belongs to the pseudouridine synthase RluA family.</text>
</comment>
<dbReference type="PANTHER" id="PTHR21600:SF87">
    <property type="entry name" value="RNA PSEUDOURIDYLATE SYNTHASE DOMAIN-CONTAINING PROTEIN 1"/>
    <property type="match status" value="1"/>
</dbReference>
<dbReference type="InterPro" id="IPR006145">
    <property type="entry name" value="PsdUridine_synth_RsuA/RluA"/>
</dbReference>
<evidence type="ECO:0000313" key="3">
    <source>
        <dbReference type="EMBL" id="SVE56416.1"/>
    </source>
</evidence>
<dbReference type="Pfam" id="PF00849">
    <property type="entry name" value="PseudoU_synth_2"/>
    <property type="match status" value="1"/>
</dbReference>
<feature type="non-terminal residue" evidence="3">
    <location>
        <position position="209"/>
    </location>
</feature>
<feature type="domain" description="Pseudouridine synthase RsuA/RluA-like" evidence="2">
    <location>
        <begin position="93"/>
        <end position="198"/>
    </location>
</feature>
<organism evidence="3">
    <name type="scientific">marine metagenome</name>
    <dbReference type="NCBI Taxonomy" id="408172"/>
    <lineage>
        <taxon>unclassified sequences</taxon>
        <taxon>metagenomes</taxon>
        <taxon>ecological metagenomes</taxon>
    </lineage>
</organism>
<dbReference type="InterPro" id="IPR050188">
    <property type="entry name" value="RluA_PseudoU_synthase"/>
</dbReference>
<accession>A0A383EHV5</accession>
<dbReference type="GO" id="GO:0000455">
    <property type="term" value="P:enzyme-directed rRNA pseudouridine synthesis"/>
    <property type="evidence" value="ECO:0007669"/>
    <property type="project" value="TreeGrafter"/>
</dbReference>
<reference evidence="3" key="1">
    <citation type="submission" date="2018-05" db="EMBL/GenBank/DDBJ databases">
        <authorList>
            <person name="Lanie J.A."/>
            <person name="Ng W.-L."/>
            <person name="Kazmierczak K.M."/>
            <person name="Andrzejewski T.M."/>
            <person name="Davidsen T.M."/>
            <person name="Wayne K.J."/>
            <person name="Tettelin H."/>
            <person name="Glass J.I."/>
            <person name="Rusch D."/>
            <person name="Podicherti R."/>
            <person name="Tsui H.-C.T."/>
            <person name="Winkler M.E."/>
        </authorList>
    </citation>
    <scope>NUCLEOTIDE SEQUENCE</scope>
</reference>